<sequence>MRRFMRGTFLTKGFSIGKKLGELYVWCSLGFANPSQLDKTFPIRIAPVCGMRRIRALQRVLWGALGKESVLKYFKYGWIVHPFTDPSLPQGFKTFSFGTLNFAAVPRWW</sequence>
<gene>
    <name evidence="1" type="ORF">FA13DRAFT_1749490</name>
</gene>
<evidence type="ECO:0000313" key="1">
    <source>
        <dbReference type="EMBL" id="TEB09178.1"/>
    </source>
</evidence>
<reference evidence="1 2" key="1">
    <citation type="journal article" date="2019" name="Nat. Ecol. Evol.">
        <title>Megaphylogeny resolves global patterns of mushroom evolution.</title>
        <authorList>
            <person name="Varga T."/>
            <person name="Krizsan K."/>
            <person name="Foldi C."/>
            <person name="Dima B."/>
            <person name="Sanchez-Garcia M."/>
            <person name="Sanchez-Ramirez S."/>
            <person name="Szollosi G.J."/>
            <person name="Szarkandi J.G."/>
            <person name="Papp V."/>
            <person name="Albert L."/>
            <person name="Andreopoulos W."/>
            <person name="Angelini C."/>
            <person name="Antonin V."/>
            <person name="Barry K.W."/>
            <person name="Bougher N.L."/>
            <person name="Buchanan P."/>
            <person name="Buyck B."/>
            <person name="Bense V."/>
            <person name="Catcheside P."/>
            <person name="Chovatia M."/>
            <person name="Cooper J."/>
            <person name="Damon W."/>
            <person name="Desjardin D."/>
            <person name="Finy P."/>
            <person name="Geml J."/>
            <person name="Haridas S."/>
            <person name="Hughes K."/>
            <person name="Justo A."/>
            <person name="Karasinski D."/>
            <person name="Kautmanova I."/>
            <person name="Kiss B."/>
            <person name="Kocsube S."/>
            <person name="Kotiranta H."/>
            <person name="LaButti K.M."/>
            <person name="Lechner B.E."/>
            <person name="Liimatainen K."/>
            <person name="Lipzen A."/>
            <person name="Lukacs Z."/>
            <person name="Mihaltcheva S."/>
            <person name="Morgado L.N."/>
            <person name="Niskanen T."/>
            <person name="Noordeloos M.E."/>
            <person name="Ohm R.A."/>
            <person name="Ortiz-Santana B."/>
            <person name="Ovrebo C."/>
            <person name="Racz N."/>
            <person name="Riley R."/>
            <person name="Savchenko A."/>
            <person name="Shiryaev A."/>
            <person name="Soop K."/>
            <person name="Spirin V."/>
            <person name="Szebenyi C."/>
            <person name="Tomsovsky M."/>
            <person name="Tulloss R.E."/>
            <person name="Uehling J."/>
            <person name="Grigoriev I.V."/>
            <person name="Vagvolgyi C."/>
            <person name="Papp T."/>
            <person name="Martin F.M."/>
            <person name="Miettinen O."/>
            <person name="Hibbett D.S."/>
            <person name="Nagy L.G."/>
        </authorList>
    </citation>
    <scope>NUCLEOTIDE SEQUENCE [LARGE SCALE GENOMIC DNA]</scope>
    <source>
        <strain evidence="1 2">FP101781</strain>
    </source>
</reference>
<accession>A0A4Y7RJL1</accession>
<protein>
    <submittedName>
        <fullName evidence="1">Uncharacterized protein</fullName>
    </submittedName>
</protein>
<name>A0A4Y7RJL1_COPMI</name>
<dbReference type="EMBL" id="QPFP01000518">
    <property type="protein sequence ID" value="TEB09178.1"/>
    <property type="molecule type" value="Genomic_DNA"/>
</dbReference>
<dbReference type="Proteomes" id="UP000298030">
    <property type="component" value="Unassembled WGS sequence"/>
</dbReference>
<keyword evidence="2" id="KW-1185">Reference proteome</keyword>
<evidence type="ECO:0000313" key="2">
    <source>
        <dbReference type="Proteomes" id="UP000298030"/>
    </source>
</evidence>
<dbReference type="AlphaFoldDB" id="A0A4Y7RJL1"/>
<organism evidence="1 2">
    <name type="scientific">Coprinellus micaceus</name>
    <name type="common">Glistening ink-cap mushroom</name>
    <name type="synonym">Coprinus micaceus</name>
    <dbReference type="NCBI Taxonomy" id="71717"/>
    <lineage>
        <taxon>Eukaryota</taxon>
        <taxon>Fungi</taxon>
        <taxon>Dikarya</taxon>
        <taxon>Basidiomycota</taxon>
        <taxon>Agaricomycotina</taxon>
        <taxon>Agaricomycetes</taxon>
        <taxon>Agaricomycetidae</taxon>
        <taxon>Agaricales</taxon>
        <taxon>Agaricineae</taxon>
        <taxon>Psathyrellaceae</taxon>
        <taxon>Coprinellus</taxon>
    </lineage>
</organism>
<proteinExistence type="predicted"/>
<comment type="caution">
    <text evidence="1">The sequence shown here is derived from an EMBL/GenBank/DDBJ whole genome shotgun (WGS) entry which is preliminary data.</text>
</comment>